<proteinExistence type="inferred from homology"/>
<dbReference type="EMBL" id="JBHSHC010000052">
    <property type="protein sequence ID" value="MFC4767263.1"/>
    <property type="molecule type" value="Genomic_DNA"/>
</dbReference>
<dbReference type="Pfam" id="PF01370">
    <property type="entry name" value="Epimerase"/>
    <property type="match status" value="1"/>
</dbReference>
<keyword evidence="4" id="KW-1185">Reference proteome</keyword>
<accession>A0ABV9Q0L8</accession>
<comment type="similarity">
    <text evidence="1">Belongs to the NAD(P)-dependent epimerase/dehydratase family.</text>
</comment>
<organism evidence="3 4">
    <name type="scientific">Effusibacillus consociatus</name>
    <dbReference type="NCBI Taxonomy" id="1117041"/>
    <lineage>
        <taxon>Bacteria</taxon>
        <taxon>Bacillati</taxon>
        <taxon>Bacillota</taxon>
        <taxon>Bacilli</taxon>
        <taxon>Bacillales</taxon>
        <taxon>Alicyclobacillaceae</taxon>
        <taxon>Effusibacillus</taxon>
    </lineage>
</organism>
<protein>
    <submittedName>
        <fullName evidence="3">NAD-dependent epimerase/dehydratase family protein</fullName>
    </submittedName>
</protein>
<dbReference type="RefSeq" id="WP_380025185.1">
    <property type="nucleotide sequence ID" value="NZ_JBHSHC010000052.1"/>
</dbReference>
<dbReference type="Proteomes" id="UP001596002">
    <property type="component" value="Unassembled WGS sequence"/>
</dbReference>
<dbReference type="SUPFAM" id="SSF51735">
    <property type="entry name" value="NAD(P)-binding Rossmann-fold domains"/>
    <property type="match status" value="1"/>
</dbReference>
<dbReference type="PANTHER" id="PTHR43000">
    <property type="entry name" value="DTDP-D-GLUCOSE 4,6-DEHYDRATASE-RELATED"/>
    <property type="match status" value="1"/>
</dbReference>
<dbReference type="InterPro" id="IPR001509">
    <property type="entry name" value="Epimerase_deHydtase"/>
</dbReference>
<dbReference type="InterPro" id="IPR036291">
    <property type="entry name" value="NAD(P)-bd_dom_sf"/>
</dbReference>
<feature type="domain" description="NAD-dependent epimerase/dehydratase" evidence="2">
    <location>
        <begin position="3"/>
        <end position="210"/>
    </location>
</feature>
<sequence>MNIVLTGGSGFIGRNILEFLSKKYTITAPSRQELDLIDEKKVRHFFATNKIDIIIHSAVKPAHRNAKNLNDIFYHNTRMFFNLIRNREFYSKMIFLSSGSVYDMRHYTPKMSESCFDRHVPADEHGFAKYVCAKHIELLEDIVELRLFGVFGKFEDYAIRFISNAICKTHFNLPITIKQNRRFDYLYVNDLMQVLEYFIHNKPSHAAYNVTPNESIELGTIAEIILAISGKELPILVQQPGLGMEYSGDNTRLCREIEAMKFTPIEEAIHQLFNWYSSNLHVINRDLLLVDK</sequence>
<evidence type="ECO:0000256" key="1">
    <source>
        <dbReference type="ARBA" id="ARBA00007637"/>
    </source>
</evidence>
<evidence type="ECO:0000313" key="3">
    <source>
        <dbReference type="EMBL" id="MFC4767263.1"/>
    </source>
</evidence>
<name>A0ABV9Q0L8_9BACL</name>
<dbReference type="Gene3D" id="3.40.50.720">
    <property type="entry name" value="NAD(P)-binding Rossmann-like Domain"/>
    <property type="match status" value="1"/>
</dbReference>
<comment type="caution">
    <text evidence="3">The sequence shown here is derived from an EMBL/GenBank/DDBJ whole genome shotgun (WGS) entry which is preliminary data.</text>
</comment>
<gene>
    <name evidence="3" type="ORF">ACFO8Q_07795</name>
</gene>
<reference evidence="4" key="1">
    <citation type="journal article" date="2019" name="Int. J. Syst. Evol. Microbiol.">
        <title>The Global Catalogue of Microorganisms (GCM) 10K type strain sequencing project: providing services to taxonomists for standard genome sequencing and annotation.</title>
        <authorList>
            <consortium name="The Broad Institute Genomics Platform"/>
            <consortium name="The Broad Institute Genome Sequencing Center for Infectious Disease"/>
            <person name="Wu L."/>
            <person name="Ma J."/>
        </authorList>
    </citation>
    <scope>NUCLEOTIDE SEQUENCE [LARGE SCALE GENOMIC DNA]</scope>
    <source>
        <strain evidence="4">WYCCWR 12678</strain>
    </source>
</reference>
<evidence type="ECO:0000313" key="4">
    <source>
        <dbReference type="Proteomes" id="UP001596002"/>
    </source>
</evidence>
<evidence type="ECO:0000259" key="2">
    <source>
        <dbReference type="Pfam" id="PF01370"/>
    </source>
</evidence>